<dbReference type="KEGG" id="tat:KUM_0133"/>
<dbReference type="GO" id="GO:0033468">
    <property type="term" value="P:CMP-keto-3-deoxy-D-manno-octulosonic acid biosynthetic process"/>
    <property type="evidence" value="ECO:0007669"/>
    <property type="project" value="UniProtKB-UniRule"/>
</dbReference>
<name>I7JQT7_9BURK</name>
<comment type="function">
    <text evidence="5">Activates KDO (a required 8-carbon sugar) for incorporation into bacterial lipopolysaccharide in Gram-negative bacteria.</text>
</comment>
<dbReference type="PANTHER" id="PTHR42866">
    <property type="entry name" value="3-DEOXY-MANNO-OCTULOSONATE CYTIDYLYLTRANSFERASE"/>
    <property type="match status" value="1"/>
</dbReference>
<dbReference type="Pfam" id="PF02348">
    <property type="entry name" value="CTP_transf_3"/>
    <property type="match status" value="1"/>
</dbReference>
<dbReference type="SUPFAM" id="SSF53448">
    <property type="entry name" value="Nucleotide-diphospho-sugar transferases"/>
    <property type="match status" value="1"/>
</dbReference>
<evidence type="ECO:0000256" key="3">
    <source>
        <dbReference type="ARBA" id="ARBA00022695"/>
    </source>
</evidence>
<keyword evidence="2 5" id="KW-0808">Transferase</keyword>
<dbReference type="GO" id="GO:0008690">
    <property type="term" value="F:3-deoxy-manno-octulosonate cytidylyltransferase activity"/>
    <property type="evidence" value="ECO:0007669"/>
    <property type="project" value="UniProtKB-UniRule"/>
</dbReference>
<dbReference type="HAMAP" id="MF_00057">
    <property type="entry name" value="KdsB"/>
    <property type="match status" value="1"/>
</dbReference>
<accession>I7JQT7</accession>
<dbReference type="GO" id="GO:0005829">
    <property type="term" value="C:cytosol"/>
    <property type="evidence" value="ECO:0007669"/>
    <property type="project" value="TreeGrafter"/>
</dbReference>
<dbReference type="NCBIfam" id="TIGR00466">
    <property type="entry name" value="kdsB"/>
    <property type="match status" value="1"/>
</dbReference>
<dbReference type="PANTHER" id="PTHR42866:SF2">
    <property type="entry name" value="3-DEOXY-MANNO-OCTULOSONATE CYTIDYLYLTRANSFERASE, MITOCHONDRIAL"/>
    <property type="match status" value="1"/>
</dbReference>
<reference evidence="6" key="1">
    <citation type="journal article" date="2012" name="Vet. Microbiol.">
        <title>Comparative genomic analyses of the Taylorellae.</title>
        <authorList>
            <person name="Hauser H."/>
            <person name="Richter D.C."/>
            <person name="van Tonder A."/>
            <person name="Clark L."/>
            <person name="Preston A."/>
        </authorList>
    </citation>
    <scope>NUCLEOTIDE SEQUENCE</scope>
    <source>
        <strain evidence="6">14/45</strain>
    </source>
</reference>
<dbReference type="NCBIfam" id="NF003952">
    <property type="entry name" value="PRK05450.1-5"/>
    <property type="match status" value="1"/>
</dbReference>
<dbReference type="UniPathway" id="UPA00358">
    <property type="reaction ID" value="UER00476"/>
</dbReference>
<evidence type="ECO:0000256" key="5">
    <source>
        <dbReference type="HAMAP-Rule" id="MF_00057"/>
    </source>
</evidence>
<comment type="pathway">
    <text evidence="5">Nucleotide-sugar biosynthesis; CMP-3-deoxy-D-manno-octulosonate biosynthesis; CMP-3-deoxy-D-manno-octulosonate from 3-deoxy-D-manno-octulosonate and CTP: step 1/1.</text>
</comment>
<dbReference type="InterPro" id="IPR003329">
    <property type="entry name" value="Cytidylyl_trans"/>
</dbReference>
<gene>
    <name evidence="5 6" type="primary">kdsB</name>
    <name evidence="6" type="ORF">KUM_0133</name>
</gene>
<evidence type="ECO:0000256" key="1">
    <source>
        <dbReference type="ARBA" id="ARBA00004370"/>
    </source>
</evidence>
<dbReference type="InterPro" id="IPR004528">
    <property type="entry name" value="KdsB"/>
</dbReference>
<dbReference type="GO" id="GO:0016020">
    <property type="term" value="C:membrane"/>
    <property type="evidence" value="ECO:0007669"/>
    <property type="project" value="UniProtKB-SubCell"/>
</dbReference>
<dbReference type="Gene3D" id="3.90.550.10">
    <property type="entry name" value="Spore Coat Polysaccharide Biosynthesis Protein SpsA, Chain A"/>
    <property type="match status" value="1"/>
</dbReference>
<keyword evidence="5" id="KW-0963">Cytoplasm</keyword>
<dbReference type="AlphaFoldDB" id="I7JQT7"/>
<evidence type="ECO:0000313" key="6">
    <source>
        <dbReference type="EMBL" id="CCG18939.1"/>
    </source>
</evidence>
<proteinExistence type="inferred from homology"/>
<dbReference type="HOGENOM" id="CLU_065038_1_0_4"/>
<comment type="similarity">
    <text evidence="5">Belongs to the KdsB family.</text>
</comment>
<comment type="subcellular location">
    <subcellularLocation>
        <location evidence="5">Cytoplasm</location>
    </subcellularLocation>
    <subcellularLocation>
        <location evidence="1">Membrane</location>
    </subcellularLocation>
</comment>
<dbReference type="GO" id="GO:0009103">
    <property type="term" value="P:lipopolysaccharide biosynthetic process"/>
    <property type="evidence" value="ECO:0007669"/>
    <property type="project" value="UniProtKB-UniRule"/>
</dbReference>
<organism evidence="6">
    <name type="scientific">Taylorella asinigenitalis 14/45</name>
    <dbReference type="NCBI Taxonomy" id="1091495"/>
    <lineage>
        <taxon>Bacteria</taxon>
        <taxon>Pseudomonadati</taxon>
        <taxon>Pseudomonadota</taxon>
        <taxon>Betaproteobacteria</taxon>
        <taxon>Burkholderiales</taxon>
        <taxon>Alcaligenaceae</taxon>
        <taxon>Taylorella</taxon>
    </lineage>
</organism>
<comment type="catalytic activity">
    <reaction evidence="5">
        <text>3-deoxy-alpha-D-manno-oct-2-ulosonate + CTP = CMP-3-deoxy-beta-D-manno-octulosonate + diphosphate</text>
        <dbReference type="Rhea" id="RHEA:23448"/>
        <dbReference type="ChEBI" id="CHEBI:33019"/>
        <dbReference type="ChEBI" id="CHEBI:37563"/>
        <dbReference type="ChEBI" id="CHEBI:85986"/>
        <dbReference type="ChEBI" id="CHEBI:85987"/>
        <dbReference type="EC" id="2.7.7.38"/>
    </reaction>
</comment>
<keyword evidence="4 5" id="KW-0448">Lipopolysaccharide biosynthesis</keyword>
<evidence type="ECO:0000256" key="2">
    <source>
        <dbReference type="ARBA" id="ARBA00022679"/>
    </source>
</evidence>
<sequence length="253" mass="28559">MFHIIIPARLQSTRLPRKMLLDLGGIPMIVRTAQRAMLSNPSSLTVATDSEEIFNICQSYKINCLMTSESHSSGSERLSEAVEKLGFSDCEVVVNVQGDEPFIDPEIISSLADILKESNYCSIATCGTPFNDGYDFIDPNNVKVIFNKNFEALYFSRAPIPWNRSKWADVASVTPDISSSALHHIGIYAYKVSYLKEFKTLEPSELETAESLEQLRALYHGHKIKVLEWRKHCHKGIDTEEDLEKARQIICNL</sequence>
<dbReference type="FunFam" id="3.90.550.10:FF:000011">
    <property type="entry name" value="3-deoxy-manno-octulosonate cytidylyltransferase"/>
    <property type="match status" value="1"/>
</dbReference>
<keyword evidence="3 5" id="KW-0548">Nucleotidyltransferase</keyword>
<dbReference type="CDD" id="cd02517">
    <property type="entry name" value="CMP-KDO-Synthetase"/>
    <property type="match status" value="1"/>
</dbReference>
<protein>
    <recommendedName>
        <fullName evidence="5">3-deoxy-manno-octulosonate cytidylyltransferase</fullName>
        <ecNumber evidence="5">2.7.7.38</ecNumber>
    </recommendedName>
    <alternativeName>
        <fullName evidence="5">CMP-2-keto-3-deoxyoctulosonic acid synthase</fullName>
        <shortName evidence="5">CKS</shortName>
        <shortName evidence="5">CMP-KDO synthase</shortName>
    </alternativeName>
</protein>
<dbReference type="EMBL" id="HE681424">
    <property type="protein sequence ID" value="CCG18939.1"/>
    <property type="molecule type" value="Genomic_DNA"/>
</dbReference>
<dbReference type="InterPro" id="IPR029044">
    <property type="entry name" value="Nucleotide-diphossugar_trans"/>
</dbReference>
<dbReference type="RefSeq" id="WP_015551123.1">
    <property type="nucleotide sequence ID" value="NC_021033.1"/>
</dbReference>
<dbReference type="EC" id="2.7.7.38" evidence="5"/>
<evidence type="ECO:0000256" key="4">
    <source>
        <dbReference type="ARBA" id="ARBA00022985"/>
    </source>
</evidence>